<dbReference type="InterPro" id="IPR013087">
    <property type="entry name" value="Znf_C2H2_type"/>
</dbReference>
<evidence type="ECO:0000259" key="6">
    <source>
        <dbReference type="PROSITE" id="PS50157"/>
    </source>
</evidence>
<protein>
    <submittedName>
        <fullName evidence="8">Krueppel-like factor 6 isoform X1</fullName>
    </submittedName>
</protein>
<evidence type="ECO:0000313" key="7">
    <source>
        <dbReference type="Proteomes" id="UP000694941"/>
    </source>
</evidence>
<gene>
    <name evidence="8" type="primary">LOC106461757</name>
</gene>
<organism evidence="7 8">
    <name type="scientific">Limulus polyphemus</name>
    <name type="common">Atlantic horseshoe crab</name>
    <dbReference type="NCBI Taxonomy" id="6850"/>
    <lineage>
        <taxon>Eukaryota</taxon>
        <taxon>Metazoa</taxon>
        <taxon>Ecdysozoa</taxon>
        <taxon>Arthropoda</taxon>
        <taxon>Chelicerata</taxon>
        <taxon>Merostomata</taxon>
        <taxon>Xiphosura</taxon>
        <taxon>Limulidae</taxon>
        <taxon>Limulus</taxon>
    </lineage>
</organism>
<feature type="compositionally biased region" description="Polar residues" evidence="5">
    <location>
        <begin position="123"/>
        <end position="133"/>
    </location>
</feature>
<feature type="domain" description="C2H2-type" evidence="6">
    <location>
        <begin position="351"/>
        <end position="374"/>
    </location>
</feature>
<dbReference type="Pfam" id="PF00096">
    <property type="entry name" value="zf-C2H2"/>
    <property type="match status" value="3"/>
</dbReference>
<evidence type="ECO:0000256" key="5">
    <source>
        <dbReference type="SAM" id="MobiDB-lite"/>
    </source>
</evidence>
<dbReference type="Gene3D" id="3.30.160.60">
    <property type="entry name" value="Classic Zinc Finger"/>
    <property type="match status" value="3"/>
</dbReference>
<dbReference type="PANTHER" id="PTHR23235:SF166">
    <property type="entry name" value="DENDRITIC ARBOR REDUCTION PROTEIN 1"/>
    <property type="match status" value="1"/>
</dbReference>
<evidence type="ECO:0000256" key="4">
    <source>
        <dbReference type="PROSITE-ProRule" id="PRU00042"/>
    </source>
</evidence>
<dbReference type="SUPFAM" id="SSF57667">
    <property type="entry name" value="beta-beta-alpha zinc fingers"/>
    <property type="match status" value="2"/>
</dbReference>
<feature type="domain" description="C2H2-type" evidence="6">
    <location>
        <begin position="321"/>
        <end position="350"/>
    </location>
</feature>
<feature type="region of interest" description="Disordered" evidence="5">
    <location>
        <begin position="118"/>
        <end position="142"/>
    </location>
</feature>
<feature type="domain" description="C2H2-type" evidence="6">
    <location>
        <begin position="291"/>
        <end position="320"/>
    </location>
</feature>
<reference evidence="8" key="1">
    <citation type="submission" date="2025-08" db="UniProtKB">
        <authorList>
            <consortium name="RefSeq"/>
        </authorList>
    </citation>
    <scope>IDENTIFICATION</scope>
    <source>
        <tissue evidence="8">Muscle</tissue>
    </source>
</reference>
<evidence type="ECO:0000256" key="3">
    <source>
        <dbReference type="ARBA" id="ARBA00022833"/>
    </source>
</evidence>
<dbReference type="PROSITE" id="PS00028">
    <property type="entry name" value="ZINC_FINGER_C2H2_1"/>
    <property type="match status" value="3"/>
</dbReference>
<name>A0ABM1SLJ3_LIMPO</name>
<proteinExistence type="predicted"/>
<keyword evidence="3" id="KW-0862">Zinc</keyword>
<dbReference type="InterPro" id="IPR036236">
    <property type="entry name" value="Znf_C2H2_sf"/>
</dbReference>
<dbReference type="PANTHER" id="PTHR23235">
    <property type="entry name" value="KRUEPPEL-LIKE TRANSCRIPTION FACTOR"/>
    <property type="match status" value="1"/>
</dbReference>
<dbReference type="Proteomes" id="UP000694941">
    <property type="component" value="Unplaced"/>
</dbReference>
<sequence length="381" mass="42627">MLPGDQYNSSLTLNSNPKGLVENMDVLPSGGIFGELQVVHDTGYFSAQPSLEDRWQQMSFCLFQTLLEMERYLREEPQLHPCQPLPDDLKSPWDLFTLPKEQNTSIKNVMEENRLLLNGGEVENTTSISDSGNSSGGEDRLSISDLDIDDRTLDISINSVSSSLSCESSMGKVFRVPNTSNVFKSNVQSLKRKKVLSPTASPEKVVLKMVNKSEASFSPPSSPDGEFVQPVTQSLGFNSTIQVSIGPKGDVFQKTTLLNSTLMSPAFSTKPVGSPRPRCRLDLGSDKRRVHKCQFSGCQKVYTKSSHLKAHQRTHTGEKPYKCSWEGCDWRFARSDELTRHYRKHTGSKPFKCSHCDRCFSRSDHLALHAKRHSVATRSFD</sequence>
<evidence type="ECO:0000256" key="1">
    <source>
        <dbReference type="ARBA" id="ARBA00022723"/>
    </source>
</evidence>
<dbReference type="RefSeq" id="XP_022244499.1">
    <property type="nucleotide sequence ID" value="XM_022388791.1"/>
</dbReference>
<dbReference type="SMART" id="SM00355">
    <property type="entry name" value="ZnF_C2H2"/>
    <property type="match status" value="3"/>
</dbReference>
<evidence type="ECO:0000313" key="8">
    <source>
        <dbReference type="RefSeq" id="XP_022244499.1"/>
    </source>
</evidence>
<keyword evidence="2 4" id="KW-0863">Zinc-finger</keyword>
<dbReference type="GeneID" id="106461757"/>
<evidence type="ECO:0000256" key="2">
    <source>
        <dbReference type="ARBA" id="ARBA00022771"/>
    </source>
</evidence>
<keyword evidence="1" id="KW-0479">Metal-binding</keyword>
<dbReference type="PROSITE" id="PS50157">
    <property type="entry name" value="ZINC_FINGER_C2H2_2"/>
    <property type="match status" value="3"/>
</dbReference>
<accession>A0ABM1SLJ3</accession>
<keyword evidence="7" id="KW-1185">Reference proteome</keyword>
<dbReference type="CDD" id="cd21973">
    <property type="entry name" value="KLF6_7_N-like"/>
    <property type="match status" value="1"/>
</dbReference>